<protein>
    <recommendedName>
        <fullName evidence="10">Probable GTP-binding protein EngB</fullName>
    </recommendedName>
</protein>
<dbReference type="PROSITE" id="PS51706">
    <property type="entry name" value="G_ENGB"/>
    <property type="match status" value="1"/>
</dbReference>
<evidence type="ECO:0000256" key="6">
    <source>
        <dbReference type="ARBA" id="ARBA00022842"/>
    </source>
</evidence>
<comment type="function">
    <text evidence="10">Necessary for normal cell division and for the maintenance of normal septation.</text>
</comment>
<evidence type="ECO:0000256" key="2">
    <source>
        <dbReference type="ARBA" id="ARBA00009638"/>
    </source>
</evidence>
<dbReference type="PANTHER" id="PTHR11649">
    <property type="entry name" value="MSS1/TRME-RELATED GTP-BINDING PROTEIN"/>
    <property type="match status" value="1"/>
</dbReference>
<dbReference type="SUPFAM" id="SSF52540">
    <property type="entry name" value="P-loop containing nucleoside triphosphate hydrolases"/>
    <property type="match status" value="1"/>
</dbReference>
<accession>A0AAU7YMB5</accession>
<dbReference type="InterPro" id="IPR030393">
    <property type="entry name" value="G_ENGB_dom"/>
</dbReference>
<evidence type="ECO:0000259" key="11">
    <source>
        <dbReference type="PROSITE" id="PS51706"/>
    </source>
</evidence>
<dbReference type="CDD" id="cd01876">
    <property type="entry name" value="YihA_EngB"/>
    <property type="match status" value="1"/>
</dbReference>
<proteinExistence type="inferred from homology"/>
<keyword evidence="4" id="KW-0479">Metal-binding</keyword>
<keyword evidence="7 10" id="KW-0342">GTP-binding</keyword>
<evidence type="ECO:0000256" key="7">
    <source>
        <dbReference type="ARBA" id="ARBA00023134"/>
    </source>
</evidence>
<dbReference type="PANTHER" id="PTHR11649:SF13">
    <property type="entry name" value="ENGB-TYPE G DOMAIN-CONTAINING PROTEIN"/>
    <property type="match status" value="1"/>
</dbReference>
<dbReference type="NCBIfam" id="TIGR03598">
    <property type="entry name" value="GTPase_YsxC"/>
    <property type="match status" value="1"/>
</dbReference>
<keyword evidence="6" id="KW-0460">Magnesium</keyword>
<sequence>MMARQITSSCNFIFGASDIKSLPDESAPEIAFAGRSNVGKSSLINLLINSKKAARVSSKPGCTRQINFYSMYNDKFRLVDLPGYGYSHAGKEEIIQYLNLIEYYLIQRKNLRRVFVLIDSKVGLKEIDKDFIYWLIYNNINFNVVLTKIDKVSQKSLGAVIEDTQKWINNENVSIHQISIRVKHKIIKVRDEFFKFTR</sequence>
<gene>
    <name evidence="12" type="primary">yihA</name>
    <name evidence="10" type="synonym">engB</name>
    <name evidence="12" type="ORF">ABS808_05605</name>
</gene>
<organism evidence="12">
    <name type="scientific">Wolbachia endosymbiont of Polyergus mexicanus</name>
    <dbReference type="NCBI Taxonomy" id="3171167"/>
    <lineage>
        <taxon>Bacteria</taxon>
        <taxon>Pseudomonadati</taxon>
        <taxon>Pseudomonadota</taxon>
        <taxon>Alphaproteobacteria</taxon>
        <taxon>Rickettsiales</taxon>
        <taxon>Anaplasmataceae</taxon>
        <taxon>Wolbachieae</taxon>
        <taxon>Wolbachia</taxon>
    </lineage>
</organism>
<evidence type="ECO:0000256" key="8">
    <source>
        <dbReference type="ARBA" id="ARBA00023210"/>
    </source>
</evidence>
<evidence type="ECO:0000256" key="4">
    <source>
        <dbReference type="ARBA" id="ARBA00022723"/>
    </source>
</evidence>
<reference evidence="12" key="1">
    <citation type="submission" date="2024-06" db="EMBL/GenBank/DDBJ databases">
        <title>Genome assembly of the Polyergus mexicanus.</title>
        <authorList>
            <person name="Cash E."/>
            <person name="Tustsui N.D."/>
            <person name="Ward P."/>
            <person name="Nguyen O."/>
            <person name="Sahasrabudhe R."/>
            <person name="Fairbairn C.W."/>
            <person name="Seligmann W.E."/>
            <person name="Sacco S."/>
            <person name="Beraut E."/>
            <person name="Miller C."/>
            <person name="Toffelmier E."/>
            <person name="Shaffer H.B."/>
        </authorList>
    </citation>
    <scope>NUCLEOTIDE SEQUENCE</scope>
    <source>
        <strain evidence="12">NDT 795.1</strain>
    </source>
</reference>
<keyword evidence="3 10" id="KW-0132">Cell division</keyword>
<dbReference type="AlphaFoldDB" id="A0AAU7YMB5"/>
<comment type="cofactor">
    <cofactor evidence="1">
        <name>Mg(2+)</name>
        <dbReference type="ChEBI" id="CHEBI:18420"/>
    </cofactor>
</comment>
<evidence type="ECO:0000256" key="9">
    <source>
        <dbReference type="ARBA" id="ARBA00023306"/>
    </source>
</evidence>
<name>A0AAU7YMB5_9RICK</name>
<dbReference type="Pfam" id="PF01926">
    <property type="entry name" value="MMR_HSR1"/>
    <property type="match status" value="1"/>
</dbReference>
<evidence type="ECO:0000256" key="3">
    <source>
        <dbReference type="ARBA" id="ARBA00022618"/>
    </source>
</evidence>
<evidence type="ECO:0000256" key="1">
    <source>
        <dbReference type="ARBA" id="ARBA00001946"/>
    </source>
</evidence>
<evidence type="ECO:0000256" key="10">
    <source>
        <dbReference type="HAMAP-Rule" id="MF_00321"/>
    </source>
</evidence>
<keyword evidence="9 10" id="KW-0131">Cell cycle</keyword>
<evidence type="ECO:0000256" key="5">
    <source>
        <dbReference type="ARBA" id="ARBA00022741"/>
    </source>
</evidence>
<evidence type="ECO:0000313" key="12">
    <source>
        <dbReference type="EMBL" id="XCA33830.1"/>
    </source>
</evidence>
<dbReference type="HAMAP" id="MF_00321">
    <property type="entry name" value="GTPase_EngB"/>
    <property type="match status" value="1"/>
</dbReference>
<keyword evidence="8 10" id="KW-0717">Septation</keyword>
<keyword evidence="5 10" id="KW-0547">Nucleotide-binding</keyword>
<dbReference type="EMBL" id="CP158586">
    <property type="protein sequence ID" value="XCA33830.1"/>
    <property type="molecule type" value="Genomic_DNA"/>
</dbReference>
<dbReference type="InterPro" id="IPR019987">
    <property type="entry name" value="GTP-bd_ribosome_bio_YsxC"/>
</dbReference>
<dbReference type="Gene3D" id="3.40.50.300">
    <property type="entry name" value="P-loop containing nucleotide triphosphate hydrolases"/>
    <property type="match status" value="1"/>
</dbReference>
<dbReference type="InterPro" id="IPR027417">
    <property type="entry name" value="P-loop_NTPase"/>
</dbReference>
<dbReference type="GO" id="GO:0000917">
    <property type="term" value="P:division septum assembly"/>
    <property type="evidence" value="ECO:0007669"/>
    <property type="project" value="UniProtKB-KW"/>
</dbReference>
<dbReference type="GO" id="GO:0005525">
    <property type="term" value="F:GTP binding"/>
    <property type="evidence" value="ECO:0007669"/>
    <property type="project" value="UniProtKB-UniRule"/>
</dbReference>
<dbReference type="InterPro" id="IPR006073">
    <property type="entry name" value="GTP-bd"/>
</dbReference>
<feature type="domain" description="EngB-type G" evidence="11">
    <location>
        <begin position="26"/>
        <end position="198"/>
    </location>
</feature>
<dbReference type="GO" id="GO:0046872">
    <property type="term" value="F:metal ion binding"/>
    <property type="evidence" value="ECO:0007669"/>
    <property type="project" value="UniProtKB-KW"/>
</dbReference>
<comment type="similarity">
    <text evidence="2 10">Belongs to the TRAFAC class TrmE-Era-EngA-EngB-Septin-like GTPase superfamily. EngB GTPase family.</text>
</comment>